<feature type="transmembrane region" description="Helical" evidence="1">
    <location>
        <begin position="120"/>
        <end position="136"/>
    </location>
</feature>
<accession>A0A0W1ANZ1</accession>
<feature type="transmembrane region" description="Helical" evidence="1">
    <location>
        <begin position="25"/>
        <end position="47"/>
    </location>
</feature>
<comment type="caution">
    <text evidence="2">The sequence shown here is derived from an EMBL/GenBank/DDBJ whole genome shotgun (WGS) entry which is preliminary data.</text>
</comment>
<feature type="transmembrane region" description="Helical" evidence="1">
    <location>
        <begin position="84"/>
        <end position="108"/>
    </location>
</feature>
<proteinExistence type="predicted"/>
<dbReference type="PATRIC" id="fig|66969.6.peg.112"/>
<keyword evidence="1" id="KW-1133">Transmembrane helix</keyword>
<keyword evidence="1" id="KW-0472">Membrane</keyword>
<feature type="transmembrane region" description="Helical" evidence="1">
    <location>
        <begin position="53"/>
        <end position="72"/>
    </location>
</feature>
<dbReference type="AlphaFoldDB" id="A0A0W1ANZ1"/>
<keyword evidence="1" id="KW-0812">Transmembrane</keyword>
<organism evidence="2 3">
    <name type="scientific">Legionella waltersii</name>
    <dbReference type="NCBI Taxonomy" id="66969"/>
    <lineage>
        <taxon>Bacteria</taxon>
        <taxon>Pseudomonadati</taxon>
        <taxon>Pseudomonadota</taxon>
        <taxon>Gammaproteobacteria</taxon>
        <taxon>Legionellales</taxon>
        <taxon>Legionellaceae</taxon>
        <taxon>Legionella</taxon>
    </lineage>
</organism>
<protein>
    <recommendedName>
        <fullName evidence="4">Transmembrane protein</fullName>
    </recommendedName>
</protein>
<dbReference type="EMBL" id="LNZB01000004">
    <property type="protein sequence ID" value="KTD82984.1"/>
    <property type="molecule type" value="Genomic_DNA"/>
</dbReference>
<evidence type="ECO:0000256" key="1">
    <source>
        <dbReference type="SAM" id="Phobius"/>
    </source>
</evidence>
<evidence type="ECO:0008006" key="4">
    <source>
        <dbReference type="Google" id="ProtNLM"/>
    </source>
</evidence>
<gene>
    <name evidence="2" type="ORF">Lwal_0100</name>
</gene>
<name>A0A0W1ANZ1_9GAMM</name>
<feature type="transmembrane region" description="Helical" evidence="1">
    <location>
        <begin position="143"/>
        <end position="164"/>
    </location>
</feature>
<dbReference type="RefSeq" id="WP_058478978.1">
    <property type="nucleotide sequence ID" value="NZ_CAAAIQ010000017.1"/>
</dbReference>
<evidence type="ECO:0000313" key="2">
    <source>
        <dbReference type="EMBL" id="KTD82984.1"/>
    </source>
</evidence>
<dbReference type="Proteomes" id="UP000054729">
    <property type="component" value="Unassembled WGS sequence"/>
</dbReference>
<keyword evidence="3" id="KW-1185">Reference proteome</keyword>
<sequence length="191" mass="21671">MSNKKIGFKIFNYVKSFYIKSNVRILSALNDTLAMVSIVGIIILLTFCLSGNSTINCIILLFATGNLLGAYFNRSFKTKLSAILSGLWTFFLTLYIGLMIVSIFFGILRELSNPSLDTLNLFYSSLSIIYLIFNYLKEHIEFIIIGIFCFFILKSITIYFQGLVNQITMAINKNAICACCRGRCVNKEYED</sequence>
<evidence type="ECO:0000313" key="3">
    <source>
        <dbReference type="Proteomes" id="UP000054729"/>
    </source>
</evidence>
<reference evidence="2 3" key="1">
    <citation type="submission" date="2015-11" db="EMBL/GenBank/DDBJ databases">
        <title>Genomic analysis of 38 Legionella species identifies large and diverse effector repertoires.</title>
        <authorList>
            <person name="Burstein D."/>
            <person name="Amaro F."/>
            <person name="Zusman T."/>
            <person name="Lifshitz Z."/>
            <person name="Cohen O."/>
            <person name="Gilbert J.A."/>
            <person name="Pupko T."/>
            <person name="Shuman H.A."/>
            <person name="Segal G."/>
        </authorList>
    </citation>
    <scope>NUCLEOTIDE SEQUENCE [LARGE SCALE GENOMIC DNA]</scope>
    <source>
        <strain evidence="2 3">ATCC 51914</strain>
    </source>
</reference>